<dbReference type="PANTHER" id="PTHR11986">
    <property type="entry name" value="AMINOTRANSFERASE CLASS III"/>
    <property type="match status" value="1"/>
</dbReference>
<gene>
    <name evidence="5" type="ORF">ISF6_2604</name>
</gene>
<evidence type="ECO:0000256" key="4">
    <source>
        <dbReference type="ARBA" id="ARBA00022898"/>
    </source>
</evidence>
<dbReference type="PANTHER" id="PTHR11986:SF79">
    <property type="entry name" value="ACETYLORNITHINE AMINOTRANSFERASE, MITOCHONDRIAL"/>
    <property type="match status" value="1"/>
</dbReference>
<dbReference type="GO" id="GO:0003992">
    <property type="term" value="F:N2-acetyl-L-ornithine:2-oxoglutarate 5-aminotransferase activity"/>
    <property type="evidence" value="ECO:0007669"/>
    <property type="project" value="UniProtKB-EC"/>
</dbReference>
<dbReference type="PROSITE" id="PS00600">
    <property type="entry name" value="AA_TRANSFER_CLASS_3"/>
    <property type="match status" value="1"/>
</dbReference>
<keyword evidence="2 5" id="KW-0032">Aminotransferase</keyword>
<dbReference type="GO" id="GO:0030170">
    <property type="term" value="F:pyridoxal phosphate binding"/>
    <property type="evidence" value="ECO:0007669"/>
    <property type="project" value="InterPro"/>
</dbReference>
<sequence length="208" mass="21549">MIEARPDFLQALRRLCDERGLLLILDEVQTGLGRTGRLWGSEASGVRPDILTLGKGLGGGVPISALLAREAVCCFAPGDQGGTFGGNPLACAAALAVLDEVLAPGFLAGVQARAGRLRAGLDALGARLGSPPVEGRGLLLALELPNPDAATRAAERGLARADAAQDRPGLLLNAVRPQRLRFMPALTISAAEIDQALALLEALLRSPR</sequence>
<reference evidence="6" key="1">
    <citation type="submission" date="2015-07" db="EMBL/GenBank/DDBJ databases">
        <title>Discovery of a poly(ethylene terephthalate assimilation.</title>
        <authorList>
            <person name="Yoshida S."/>
            <person name="Hiraga K."/>
            <person name="Takehana T."/>
            <person name="Taniguchi I."/>
            <person name="Yamaji H."/>
            <person name="Maeda Y."/>
            <person name="Toyohara K."/>
            <person name="Miyamoto K."/>
            <person name="Kimura Y."/>
            <person name="Oda K."/>
        </authorList>
    </citation>
    <scope>NUCLEOTIDE SEQUENCE [LARGE SCALE GENOMIC DNA]</scope>
    <source>
        <strain evidence="6">NBRC 110686 / TISTR 2288 / 201-F6</strain>
    </source>
</reference>
<dbReference type="InterPro" id="IPR049704">
    <property type="entry name" value="Aminotrans_3_PPA_site"/>
</dbReference>
<dbReference type="InterPro" id="IPR005814">
    <property type="entry name" value="Aminotrans_3"/>
</dbReference>
<name>A0A0K8P2K3_PISS1</name>
<keyword evidence="3 5" id="KW-0808">Transferase</keyword>
<dbReference type="EMBL" id="BBYR01000039">
    <property type="protein sequence ID" value="GAP36764.1"/>
    <property type="molecule type" value="Genomic_DNA"/>
</dbReference>
<dbReference type="Pfam" id="PF00202">
    <property type="entry name" value="Aminotran_3"/>
    <property type="match status" value="1"/>
</dbReference>
<accession>A0A0K8P2K3</accession>
<dbReference type="SUPFAM" id="SSF53383">
    <property type="entry name" value="PLP-dependent transferases"/>
    <property type="match status" value="1"/>
</dbReference>
<dbReference type="InterPro" id="IPR015422">
    <property type="entry name" value="PyrdxlP-dep_Trfase_small"/>
</dbReference>
<comment type="cofactor">
    <cofactor evidence="1">
        <name>pyridoxal 5'-phosphate</name>
        <dbReference type="ChEBI" id="CHEBI:597326"/>
    </cofactor>
</comment>
<dbReference type="GO" id="GO:0042802">
    <property type="term" value="F:identical protein binding"/>
    <property type="evidence" value="ECO:0007669"/>
    <property type="project" value="TreeGrafter"/>
</dbReference>
<dbReference type="InterPro" id="IPR015424">
    <property type="entry name" value="PyrdxlP-dep_Trfase"/>
</dbReference>
<evidence type="ECO:0000256" key="3">
    <source>
        <dbReference type="ARBA" id="ARBA00022679"/>
    </source>
</evidence>
<dbReference type="Gene3D" id="3.90.1150.10">
    <property type="entry name" value="Aspartate Aminotransferase, domain 1"/>
    <property type="match status" value="1"/>
</dbReference>
<dbReference type="Gene3D" id="3.40.640.10">
    <property type="entry name" value="Type I PLP-dependent aspartate aminotransferase-like (Major domain)"/>
    <property type="match status" value="1"/>
</dbReference>
<dbReference type="STRING" id="1547922.ISF6_2604"/>
<dbReference type="InterPro" id="IPR015421">
    <property type="entry name" value="PyrdxlP-dep_Trfase_major"/>
</dbReference>
<dbReference type="AlphaFoldDB" id="A0A0K8P2K3"/>
<dbReference type="EC" id="2.6.1.11" evidence="5"/>
<evidence type="ECO:0000256" key="2">
    <source>
        <dbReference type="ARBA" id="ARBA00022576"/>
    </source>
</evidence>
<reference evidence="5 6" key="2">
    <citation type="journal article" date="2016" name="Science">
        <title>A bacterium that degrades and assimilates poly(ethylene terephthalate).</title>
        <authorList>
            <person name="Yoshida S."/>
            <person name="Hiraga K."/>
            <person name="Takehana T."/>
            <person name="Taniguchi I."/>
            <person name="Yamaji H."/>
            <person name="Maeda Y."/>
            <person name="Toyohara K."/>
            <person name="Miyamoto K."/>
            <person name="Kimura Y."/>
            <person name="Oda K."/>
        </authorList>
    </citation>
    <scope>NUCLEOTIDE SEQUENCE [LARGE SCALE GENOMIC DNA]</scope>
    <source>
        <strain evidence="6">NBRC 110686 / TISTR 2288 / 201-F6</strain>
    </source>
</reference>
<comment type="caution">
    <text evidence="5">The sequence shown here is derived from an EMBL/GenBank/DDBJ whole genome shotgun (WGS) entry which is preliminary data.</text>
</comment>
<proteinExistence type="predicted"/>
<evidence type="ECO:0000256" key="1">
    <source>
        <dbReference type="ARBA" id="ARBA00001933"/>
    </source>
</evidence>
<evidence type="ECO:0000313" key="6">
    <source>
        <dbReference type="Proteomes" id="UP000037660"/>
    </source>
</evidence>
<dbReference type="Proteomes" id="UP000037660">
    <property type="component" value="Unassembled WGS sequence"/>
</dbReference>
<keyword evidence="6" id="KW-1185">Reference proteome</keyword>
<organism evidence="5 6">
    <name type="scientific">Piscinibacter sakaiensis</name>
    <name type="common">Ideonella sakaiensis</name>
    <dbReference type="NCBI Taxonomy" id="1547922"/>
    <lineage>
        <taxon>Bacteria</taxon>
        <taxon>Pseudomonadati</taxon>
        <taxon>Pseudomonadota</taxon>
        <taxon>Betaproteobacteria</taxon>
        <taxon>Burkholderiales</taxon>
        <taxon>Sphaerotilaceae</taxon>
        <taxon>Piscinibacter</taxon>
    </lineage>
</organism>
<dbReference type="InterPro" id="IPR050103">
    <property type="entry name" value="Class-III_PLP-dep_AT"/>
</dbReference>
<keyword evidence="4" id="KW-0663">Pyridoxal phosphate</keyword>
<protein>
    <submittedName>
        <fullName evidence="5">Acetylornithine aminotransferase</fullName>
        <ecNumber evidence="5">2.6.1.11</ecNumber>
    </submittedName>
</protein>
<evidence type="ECO:0000313" key="5">
    <source>
        <dbReference type="EMBL" id="GAP36764.1"/>
    </source>
</evidence>